<sequence length="647" mass="71529">MLALVLLPHIHPVLIKVKRYRTDGFIYIFRGFLAIDASGGSGDEMEPVYTYLITFCIAFATGCGYLASLWKGRKSQVEREDGAQVGEQVVAVYRKWFHTEVPWAILLVFFINSFVMSFKVNFFGAFISHEVPMSTPVFTQFWAFIYIPFSFKPLYAYIFENFSICGSKRKSFVIVCNLCISVTMLLMATVVKEVWQVFLVGFMESVFEAAAGMVVGLVVIDIASKDTTRIAKLQSEQTIARYAGTFLAYIIALPVSGCFNYKWSNRTALLFSALLPLFGVAAALFIPEHKPEATCAHGSNYSVLESTNTELHACDHTAVDSTITDSRDAGQTALDSMDRGLLIGSPDANQDVQDVYSEDTLEKKALLLFIPTILLFELLAIAVGIKVNLKSWNMLGLWKIIVGSCGGVLIGWLLGAAIGLSRWGNKEGSKTLVKIAIPCIYLFIVDAIPTTSDPFSSFKYSVLTDRCQQQLVSIVGTFFQIIGMYVYGLMFTGLKVEVTIVATTLLTTVVGLFELFKLQSSSLTLFQTWVLVDAFTSIFAPMFLISKEVVAAHYSFSLRGKRIQDDTEARNNFRNSTGFSPGILYSIYLTCFDIGGSASGFLSAAIALDLDINKPDFHNLSTMVLLCGTLFIATLVLVPLLRFSKRS</sequence>
<feature type="transmembrane region" description="Helical" evidence="7">
    <location>
        <begin position="498"/>
        <end position="516"/>
    </location>
</feature>
<evidence type="ECO:0000256" key="1">
    <source>
        <dbReference type="ARBA" id="ARBA00004141"/>
    </source>
</evidence>
<feature type="transmembrane region" description="Helical" evidence="7">
    <location>
        <begin position="48"/>
        <end position="70"/>
    </location>
</feature>
<protein>
    <submittedName>
        <fullName evidence="8">Uncharacterized protein</fullName>
    </submittedName>
</protein>
<keyword evidence="5 7" id="KW-1133">Transmembrane helix</keyword>
<evidence type="ECO:0000256" key="5">
    <source>
        <dbReference type="ARBA" id="ARBA00022989"/>
    </source>
</evidence>
<keyword evidence="6 7" id="KW-0472">Membrane</keyword>
<evidence type="ECO:0000256" key="6">
    <source>
        <dbReference type="ARBA" id="ARBA00023136"/>
    </source>
</evidence>
<feature type="transmembrane region" description="Helical" evidence="7">
    <location>
        <begin position="103"/>
        <end position="127"/>
    </location>
</feature>
<feature type="transmembrane region" description="Helical" evidence="7">
    <location>
        <begin position="471"/>
        <end position="491"/>
    </location>
</feature>
<name>A0A7S2RSB5_9STRA</name>
<dbReference type="Pfam" id="PF03092">
    <property type="entry name" value="BT1"/>
    <property type="match status" value="1"/>
</dbReference>
<reference evidence="8" key="1">
    <citation type="submission" date="2021-01" db="EMBL/GenBank/DDBJ databases">
        <authorList>
            <person name="Corre E."/>
            <person name="Pelletier E."/>
            <person name="Niang G."/>
            <person name="Scheremetjew M."/>
            <person name="Finn R."/>
            <person name="Kale V."/>
            <person name="Holt S."/>
            <person name="Cochrane G."/>
            <person name="Meng A."/>
            <person name="Brown T."/>
            <person name="Cohen L."/>
        </authorList>
    </citation>
    <scope>NUCLEOTIDE SEQUENCE</scope>
    <source>
        <strain evidence="8">NY070348D</strain>
    </source>
</reference>
<evidence type="ECO:0000256" key="3">
    <source>
        <dbReference type="ARBA" id="ARBA00022448"/>
    </source>
</evidence>
<evidence type="ECO:0000256" key="4">
    <source>
        <dbReference type="ARBA" id="ARBA00022692"/>
    </source>
</evidence>
<feature type="transmembrane region" description="Helical" evidence="7">
    <location>
        <begin position="197"/>
        <end position="220"/>
    </location>
</feature>
<proteinExistence type="inferred from homology"/>
<accession>A0A7S2RSB5</accession>
<feature type="transmembrane region" description="Helical" evidence="7">
    <location>
        <begin position="397"/>
        <end position="420"/>
    </location>
</feature>
<feature type="transmembrane region" description="Helical" evidence="7">
    <location>
        <begin position="620"/>
        <end position="641"/>
    </location>
</feature>
<dbReference type="PANTHER" id="PTHR31585:SF0">
    <property type="entry name" value="FOLATE-BIOPTERIN TRANSPORTER 1, CHLOROPLASTIC"/>
    <property type="match status" value="1"/>
</dbReference>
<dbReference type="SUPFAM" id="SSF103473">
    <property type="entry name" value="MFS general substrate transporter"/>
    <property type="match status" value="1"/>
</dbReference>
<dbReference type="PANTHER" id="PTHR31585">
    <property type="entry name" value="FOLATE-BIOPTERIN TRANSPORTER 1, CHLOROPLASTIC"/>
    <property type="match status" value="1"/>
</dbReference>
<evidence type="ECO:0000256" key="2">
    <source>
        <dbReference type="ARBA" id="ARBA00007015"/>
    </source>
</evidence>
<feature type="transmembrane region" description="Helical" evidence="7">
    <location>
        <begin position="240"/>
        <end position="262"/>
    </location>
</feature>
<comment type="subcellular location">
    <subcellularLocation>
        <location evidence="1">Membrane</location>
        <topology evidence="1">Multi-pass membrane protein</topology>
    </subcellularLocation>
</comment>
<feature type="transmembrane region" description="Helical" evidence="7">
    <location>
        <begin position="528"/>
        <end position="545"/>
    </location>
</feature>
<organism evidence="8">
    <name type="scientific">Mucochytrium quahogii</name>
    <dbReference type="NCBI Taxonomy" id="96639"/>
    <lineage>
        <taxon>Eukaryota</taxon>
        <taxon>Sar</taxon>
        <taxon>Stramenopiles</taxon>
        <taxon>Bigyra</taxon>
        <taxon>Labyrinthulomycetes</taxon>
        <taxon>Thraustochytrida</taxon>
        <taxon>Thraustochytriidae</taxon>
        <taxon>Mucochytrium</taxon>
    </lineage>
</organism>
<dbReference type="EMBL" id="HBHK01010417">
    <property type="protein sequence ID" value="CAD9679312.1"/>
    <property type="molecule type" value="Transcribed_RNA"/>
</dbReference>
<gene>
    <name evidence="8" type="ORF">QSP1433_LOCUS6498</name>
    <name evidence="9" type="ORF">QSP1433_LOCUS6499</name>
</gene>
<feature type="transmembrane region" description="Helical" evidence="7">
    <location>
        <begin position="432"/>
        <end position="451"/>
    </location>
</feature>
<feature type="transmembrane region" description="Helical" evidence="7">
    <location>
        <begin position="268"/>
        <end position="286"/>
    </location>
</feature>
<comment type="similarity">
    <text evidence="2">Belongs to the major facilitator superfamily. Folate-biopterin transporter (TC 2.A.71) family.</text>
</comment>
<keyword evidence="4 7" id="KW-0812">Transmembrane</keyword>
<keyword evidence="3" id="KW-0813">Transport</keyword>
<dbReference type="InterPro" id="IPR039309">
    <property type="entry name" value="BT1"/>
</dbReference>
<evidence type="ECO:0000313" key="9">
    <source>
        <dbReference type="EMBL" id="CAD9679316.1"/>
    </source>
</evidence>
<dbReference type="Gene3D" id="1.20.1250.20">
    <property type="entry name" value="MFS general substrate transporter like domains"/>
    <property type="match status" value="1"/>
</dbReference>
<feature type="transmembrane region" description="Helical" evidence="7">
    <location>
        <begin position="583"/>
        <end position="608"/>
    </location>
</feature>
<dbReference type="AlphaFoldDB" id="A0A7S2RSB5"/>
<feature type="transmembrane region" description="Helical" evidence="7">
    <location>
        <begin position="365"/>
        <end position="385"/>
    </location>
</feature>
<dbReference type="InterPro" id="IPR036259">
    <property type="entry name" value="MFS_trans_sf"/>
</dbReference>
<evidence type="ECO:0000256" key="7">
    <source>
        <dbReference type="SAM" id="Phobius"/>
    </source>
</evidence>
<dbReference type="EMBL" id="HBHK01010418">
    <property type="protein sequence ID" value="CAD9679316.1"/>
    <property type="molecule type" value="Transcribed_RNA"/>
</dbReference>
<evidence type="ECO:0000313" key="8">
    <source>
        <dbReference type="EMBL" id="CAD9679312.1"/>
    </source>
</evidence>
<feature type="transmembrane region" description="Helical" evidence="7">
    <location>
        <begin position="139"/>
        <end position="159"/>
    </location>
</feature>
<feature type="transmembrane region" description="Helical" evidence="7">
    <location>
        <begin position="171"/>
        <end position="191"/>
    </location>
</feature>
<dbReference type="GO" id="GO:0016020">
    <property type="term" value="C:membrane"/>
    <property type="evidence" value="ECO:0007669"/>
    <property type="project" value="UniProtKB-SubCell"/>
</dbReference>